<reference evidence="2" key="1">
    <citation type="submission" date="2015-07" db="EMBL/GenBank/DDBJ databases">
        <title>Genome sequencing of Sunxiuqinia dokdonensis strain SK.</title>
        <authorList>
            <person name="Ahn S."/>
            <person name="Kim B.-C."/>
        </authorList>
    </citation>
    <scope>NUCLEOTIDE SEQUENCE [LARGE SCALE GENOMIC DNA]</scope>
    <source>
        <strain evidence="2">SK</strain>
    </source>
</reference>
<evidence type="ECO:0000313" key="1">
    <source>
        <dbReference type="EMBL" id="KOH46722.1"/>
    </source>
</evidence>
<keyword evidence="2" id="KW-1185">Reference proteome</keyword>
<dbReference type="OrthoDB" id="1027207at2"/>
<evidence type="ECO:0008006" key="3">
    <source>
        <dbReference type="Google" id="ProtNLM"/>
    </source>
</evidence>
<dbReference type="EMBL" id="LGIA01000022">
    <property type="protein sequence ID" value="KOH46722.1"/>
    <property type="molecule type" value="Genomic_DNA"/>
</dbReference>
<gene>
    <name evidence="1" type="ORF">NC99_04380</name>
</gene>
<dbReference type="STRING" id="1409788.NC99_04380"/>
<dbReference type="Proteomes" id="UP000036958">
    <property type="component" value="Unassembled WGS sequence"/>
</dbReference>
<sequence>MQWEFDFIMPQRLLLKRILSQKSRVSIGSEFGGNGFYVNVDQPNYPKVFEYSQLAINSGLTYERKITKMVYATIKGGVTNFVSNRLTEKGKDTQDYIYKNSQKMTGYFMVGFSFNPFVN</sequence>
<name>A0A0L8VEZ5_9BACT</name>
<dbReference type="AlphaFoldDB" id="A0A0L8VEZ5"/>
<accession>A0A0L8VEZ5</accession>
<dbReference type="RefSeq" id="WP_053179321.1">
    <property type="nucleotide sequence ID" value="NZ_LGIA01000022.1"/>
</dbReference>
<proteinExistence type="predicted"/>
<comment type="caution">
    <text evidence="1">The sequence shown here is derived from an EMBL/GenBank/DDBJ whole genome shotgun (WGS) entry which is preliminary data.</text>
</comment>
<evidence type="ECO:0000313" key="2">
    <source>
        <dbReference type="Proteomes" id="UP000036958"/>
    </source>
</evidence>
<protein>
    <recommendedName>
        <fullName evidence="3">Outer membrane protein beta-barrel domain-containing protein</fullName>
    </recommendedName>
</protein>
<organism evidence="1 2">
    <name type="scientific">Sunxiuqinia dokdonensis</name>
    <dbReference type="NCBI Taxonomy" id="1409788"/>
    <lineage>
        <taxon>Bacteria</taxon>
        <taxon>Pseudomonadati</taxon>
        <taxon>Bacteroidota</taxon>
        <taxon>Bacteroidia</taxon>
        <taxon>Marinilabiliales</taxon>
        <taxon>Prolixibacteraceae</taxon>
        <taxon>Sunxiuqinia</taxon>
    </lineage>
</organism>